<dbReference type="InterPro" id="IPR036291">
    <property type="entry name" value="NAD(P)-bd_dom_sf"/>
</dbReference>
<dbReference type="PANTHER" id="PTHR12286">
    <property type="entry name" value="SACCHAROPINE DEHYDROGENASE-LIKE OXIDOREDUCTASE"/>
    <property type="match status" value="1"/>
</dbReference>
<dbReference type="Proteomes" id="UP000799440">
    <property type="component" value="Unassembled WGS sequence"/>
</dbReference>
<dbReference type="GO" id="GO:0005739">
    <property type="term" value="C:mitochondrion"/>
    <property type="evidence" value="ECO:0007669"/>
    <property type="project" value="TreeGrafter"/>
</dbReference>
<accession>A0A6A6VNV5</accession>
<comment type="similarity">
    <text evidence="1">Belongs to the saccharopine dehydrogenase family.</text>
</comment>
<protein>
    <recommendedName>
        <fullName evidence="3">Saccharopine dehydrogenase NADP binding domain-containing protein</fullName>
    </recommendedName>
</protein>
<evidence type="ECO:0000259" key="3">
    <source>
        <dbReference type="Pfam" id="PF03435"/>
    </source>
</evidence>
<keyword evidence="2" id="KW-0472">Membrane</keyword>
<reference evidence="4" key="1">
    <citation type="journal article" date="2020" name="Stud. Mycol.">
        <title>101 Dothideomycetes genomes: a test case for predicting lifestyles and emergence of pathogens.</title>
        <authorList>
            <person name="Haridas S."/>
            <person name="Albert R."/>
            <person name="Binder M."/>
            <person name="Bloem J."/>
            <person name="Labutti K."/>
            <person name="Salamov A."/>
            <person name="Andreopoulos B."/>
            <person name="Baker S."/>
            <person name="Barry K."/>
            <person name="Bills G."/>
            <person name="Bluhm B."/>
            <person name="Cannon C."/>
            <person name="Castanera R."/>
            <person name="Culley D."/>
            <person name="Daum C."/>
            <person name="Ezra D."/>
            <person name="Gonzalez J."/>
            <person name="Henrissat B."/>
            <person name="Kuo A."/>
            <person name="Liang C."/>
            <person name="Lipzen A."/>
            <person name="Lutzoni F."/>
            <person name="Magnuson J."/>
            <person name="Mondo S."/>
            <person name="Nolan M."/>
            <person name="Ohm R."/>
            <person name="Pangilinan J."/>
            <person name="Park H.-J."/>
            <person name="Ramirez L."/>
            <person name="Alfaro M."/>
            <person name="Sun H."/>
            <person name="Tritt A."/>
            <person name="Yoshinaga Y."/>
            <person name="Zwiers L.-H."/>
            <person name="Turgeon B."/>
            <person name="Goodwin S."/>
            <person name="Spatafora J."/>
            <person name="Crous P."/>
            <person name="Grigoriev I."/>
        </authorList>
    </citation>
    <scope>NUCLEOTIDE SEQUENCE</scope>
    <source>
        <strain evidence="4">CBS 119925</strain>
    </source>
</reference>
<dbReference type="GO" id="GO:0005811">
    <property type="term" value="C:lipid droplet"/>
    <property type="evidence" value="ECO:0007669"/>
    <property type="project" value="TreeGrafter"/>
</dbReference>
<keyword evidence="2" id="KW-0812">Transmembrane</keyword>
<evidence type="ECO:0000313" key="4">
    <source>
        <dbReference type="EMBL" id="KAF2751250.1"/>
    </source>
</evidence>
<dbReference type="GO" id="GO:0005886">
    <property type="term" value="C:plasma membrane"/>
    <property type="evidence" value="ECO:0007669"/>
    <property type="project" value="TreeGrafter"/>
</dbReference>
<gene>
    <name evidence="4" type="ORF">M011DRAFT_395179</name>
</gene>
<feature type="domain" description="Saccharopine dehydrogenase NADP binding" evidence="3">
    <location>
        <begin position="11"/>
        <end position="140"/>
    </location>
</feature>
<proteinExistence type="inferred from homology"/>
<evidence type="ECO:0000256" key="1">
    <source>
        <dbReference type="ARBA" id="ARBA00038048"/>
    </source>
</evidence>
<dbReference type="OrthoDB" id="10268090at2759"/>
<dbReference type="Gene3D" id="3.40.50.720">
    <property type="entry name" value="NAD(P)-binding Rossmann-like Domain"/>
    <property type="match status" value="1"/>
</dbReference>
<evidence type="ECO:0000256" key="2">
    <source>
        <dbReference type="SAM" id="Phobius"/>
    </source>
</evidence>
<dbReference type="EMBL" id="MU006562">
    <property type="protein sequence ID" value="KAF2751250.1"/>
    <property type="molecule type" value="Genomic_DNA"/>
</dbReference>
<evidence type="ECO:0000313" key="5">
    <source>
        <dbReference type="Proteomes" id="UP000799440"/>
    </source>
</evidence>
<dbReference type="AlphaFoldDB" id="A0A6A6VNV5"/>
<keyword evidence="5" id="KW-1185">Reference proteome</keyword>
<keyword evidence="2" id="KW-1133">Transmembrane helix</keyword>
<dbReference type="SUPFAM" id="SSF51735">
    <property type="entry name" value="NAD(P)-binding Rossmann-fold domains"/>
    <property type="match status" value="1"/>
</dbReference>
<feature type="transmembrane region" description="Helical" evidence="2">
    <location>
        <begin position="294"/>
        <end position="316"/>
    </location>
</feature>
<dbReference type="InterPro" id="IPR051276">
    <property type="entry name" value="Saccharopine_DH-like_oxidrdct"/>
</dbReference>
<dbReference type="GO" id="GO:0009247">
    <property type="term" value="P:glycolipid biosynthetic process"/>
    <property type="evidence" value="ECO:0007669"/>
    <property type="project" value="TreeGrafter"/>
</dbReference>
<organism evidence="4 5">
    <name type="scientific">Sporormia fimetaria CBS 119925</name>
    <dbReference type="NCBI Taxonomy" id="1340428"/>
    <lineage>
        <taxon>Eukaryota</taxon>
        <taxon>Fungi</taxon>
        <taxon>Dikarya</taxon>
        <taxon>Ascomycota</taxon>
        <taxon>Pezizomycotina</taxon>
        <taxon>Dothideomycetes</taxon>
        <taxon>Pleosporomycetidae</taxon>
        <taxon>Pleosporales</taxon>
        <taxon>Sporormiaceae</taxon>
        <taxon>Sporormia</taxon>
    </lineage>
</organism>
<dbReference type="InterPro" id="IPR005097">
    <property type="entry name" value="Sacchrp_dh_NADP-bd"/>
</dbReference>
<name>A0A6A6VNV5_9PLEO</name>
<dbReference type="Pfam" id="PF03435">
    <property type="entry name" value="Sacchrp_dh_NADP"/>
    <property type="match status" value="1"/>
</dbReference>
<sequence length="431" mass="46860">MAEQSREYELILLGATGYTGKLTAEWISANLPTDLKWAIAGRNAKKLQAVIDELAQQSPTRKQPSIETVELQKDQLDTLAKKTRLIITTVGPYMFYGEPVLAACAENGTHYLDCTGETPWHVDMIEKYHETARRTGAIIIPQCGLDSVLADMLAFAVSRYIKKTLNAPTLSVTMTLYDVKAGMSGGTASTAINIFDHYPLKKLGESMKPFAMSPLRPSNLSKTPKSSLFYRLLGLLNIPELGGVQTVGPMAAIDTSQVHRSWGLYEARAKERGSPALAYGPNFRFTEYMRAKSVLAGALVRFGFGLFGVLMAFPLTRMILKPLIKKFLIPAPGEGPSKESMKNDFVSYKALGVADTEKKEKVMGKLDCAHGGYMITAMTLSAAADLILRGDLGATEAGRMGGGLTTPAMLGEQYLDRLQEFGIKVSVGPSN</sequence>
<dbReference type="PANTHER" id="PTHR12286:SF5">
    <property type="entry name" value="SACCHAROPINE DEHYDROGENASE-LIKE OXIDOREDUCTASE"/>
    <property type="match status" value="1"/>
</dbReference>